<dbReference type="PANTHER" id="PTHR11562:SF17">
    <property type="entry name" value="RE54080P-RELATED"/>
    <property type="match status" value="1"/>
</dbReference>
<dbReference type="SUPFAM" id="SSF161111">
    <property type="entry name" value="Cation efflux protein transmembrane domain-like"/>
    <property type="match status" value="1"/>
</dbReference>
<sequence length="321" mass="34827">MGEPDTAGHAHLHPHEHHAHEFQALRETSRSRLLLVLGLTSVFLIVEVAGALLTGSLALLADAGHMLTDVAALALALFAMWFSARPATPQRTYGYHRAEILAALANGLLLVGIVIYILWEAFQRLQNPPEVDSFPMLLVAAAGLLVNLAGAWILTQSTERSLNVQGAYLHVLGDALGSIGVLVAAGIMLLTGWYLADPIISVVIGLVILYSGWDLIRQTTDVLLEAVPSHIDLEEVRAEMLSIQGVESVHDLHIWTLTSGFVSLSAHVVVEDVSRDGQRVLMALRDTLLHRFGIGHTTIQIEGRDYPDEVVHCVGDPRCLP</sequence>
<evidence type="ECO:0000259" key="10">
    <source>
        <dbReference type="Pfam" id="PF01545"/>
    </source>
</evidence>
<feature type="domain" description="Cation efflux protein transmembrane" evidence="10">
    <location>
        <begin position="34"/>
        <end position="224"/>
    </location>
</feature>
<dbReference type="EMBL" id="DSID01000221">
    <property type="protein sequence ID" value="HEX70157.1"/>
    <property type="molecule type" value="Genomic_DNA"/>
</dbReference>
<dbReference type="NCBIfam" id="TIGR01297">
    <property type="entry name" value="CDF"/>
    <property type="match status" value="1"/>
</dbReference>
<feature type="domain" description="Cation efflux protein cytoplasmic" evidence="11">
    <location>
        <begin position="228"/>
        <end position="302"/>
    </location>
</feature>
<reference evidence="12" key="1">
    <citation type="journal article" date="2020" name="mSystems">
        <title>Genome- and Community-Level Interaction Insights into Carbon Utilization and Element Cycling Functions of Hydrothermarchaeota in Hydrothermal Sediment.</title>
        <authorList>
            <person name="Zhou Z."/>
            <person name="Liu Y."/>
            <person name="Xu W."/>
            <person name="Pan J."/>
            <person name="Luo Z.H."/>
            <person name="Li M."/>
        </authorList>
    </citation>
    <scope>NUCLEOTIDE SEQUENCE [LARGE SCALE GENOMIC DNA]</scope>
    <source>
        <strain evidence="12">SpSt-192</strain>
    </source>
</reference>
<feature type="transmembrane region" description="Helical" evidence="9">
    <location>
        <begin position="134"/>
        <end position="155"/>
    </location>
</feature>
<dbReference type="InterPro" id="IPR002524">
    <property type="entry name" value="Cation_efflux"/>
</dbReference>
<feature type="transmembrane region" description="Helical" evidence="9">
    <location>
        <begin position="33"/>
        <end position="58"/>
    </location>
</feature>
<evidence type="ECO:0000256" key="5">
    <source>
        <dbReference type="ARBA" id="ARBA00022906"/>
    </source>
</evidence>
<dbReference type="Gene3D" id="1.20.1510.10">
    <property type="entry name" value="Cation efflux protein transmembrane domain"/>
    <property type="match status" value="1"/>
</dbReference>
<dbReference type="GO" id="GO:0005385">
    <property type="term" value="F:zinc ion transmembrane transporter activity"/>
    <property type="evidence" value="ECO:0007669"/>
    <property type="project" value="TreeGrafter"/>
</dbReference>
<feature type="transmembrane region" description="Helical" evidence="9">
    <location>
        <begin position="167"/>
        <end position="187"/>
    </location>
</feature>
<evidence type="ECO:0000256" key="7">
    <source>
        <dbReference type="ARBA" id="ARBA00023065"/>
    </source>
</evidence>
<keyword evidence="8 9" id="KW-0472">Membrane</keyword>
<evidence type="ECO:0000259" key="11">
    <source>
        <dbReference type="Pfam" id="PF16916"/>
    </source>
</evidence>
<dbReference type="InterPro" id="IPR050681">
    <property type="entry name" value="CDF/SLC30A"/>
</dbReference>
<accession>A0A7C2WPW7</accession>
<dbReference type="InterPro" id="IPR036837">
    <property type="entry name" value="Cation_efflux_CTD_sf"/>
</dbReference>
<evidence type="ECO:0000256" key="4">
    <source>
        <dbReference type="ARBA" id="ARBA00022692"/>
    </source>
</evidence>
<dbReference type="SUPFAM" id="SSF160240">
    <property type="entry name" value="Cation efflux protein cytoplasmic domain-like"/>
    <property type="match status" value="1"/>
</dbReference>
<feature type="transmembrane region" description="Helical" evidence="9">
    <location>
        <begin position="70"/>
        <end position="88"/>
    </location>
</feature>
<evidence type="ECO:0000256" key="2">
    <source>
        <dbReference type="ARBA" id="ARBA00008873"/>
    </source>
</evidence>
<dbReference type="GO" id="GO:0005886">
    <property type="term" value="C:plasma membrane"/>
    <property type="evidence" value="ECO:0007669"/>
    <property type="project" value="TreeGrafter"/>
</dbReference>
<feature type="transmembrane region" description="Helical" evidence="9">
    <location>
        <begin position="100"/>
        <end position="119"/>
    </location>
</feature>
<evidence type="ECO:0000256" key="3">
    <source>
        <dbReference type="ARBA" id="ARBA00022448"/>
    </source>
</evidence>
<dbReference type="AlphaFoldDB" id="A0A7C2WPW7"/>
<keyword evidence="7" id="KW-0406">Ion transport</keyword>
<proteinExistence type="inferred from homology"/>
<evidence type="ECO:0000313" key="12">
    <source>
        <dbReference type="EMBL" id="HEX70157.1"/>
    </source>
</evidence>
<dbReference type="PANTHER" id="PTHR11562">
    <property type="entry name" value="CATION EFFLUX PROTEIN/ ZINC TRANSPORTER"/>
    <property type="match status" value="1"/>
</dbReference>
<gene>
    <name evidence="12" type="ORF">ENP13_02805</name>
</gene>
<comment type="caution">
    <text evidence="12">The sequence shown here is derived from an EMBL/GenBank/DDBJ whole genome shotgun (WGS) entry which is preliminary data.</text>
</comment>
<keyword evidence="3" id="KW-0813">Transport</keyword>
<comment type="subcellular location">
    <subcellularLocation>
        <location evidence="1">Membrane</location>
        <topology evidence="1">Multi-pass membrane protein</topology>
    </subcellularLocation>
</comment>
<protein>
    <submittedName>
        <fullName evidence="12">Cation transporter</fullName>
    </submittedName>
</protein>
<dbReference type="Pfam" id="PF16916">
    <property type="entry name" value="ZT_dimer"/>
    <property type="match status" value="1"/>
</dbReference>
<comment type="similarity">
    <text evidence="2">Belongs to the cation diffusion facilitator (CDF) transporter (TC 2.A.4) family. SLC30A subfamily.</text>
</comment>
<evidence type="ECO:0000256" key="6">
    <source>
        <dbReference type="ARBA" id="ARBA00022989"/>
    </source>
</evidence>
<feature type="transmembrane region" description="Helical" evidence="9">
    <location>
        <begin position="193"/>
        <end position="213"/>
    </location>
</feature>
<evidence type="ECO:0000256" key="8">
    <source>
        <dbReference type="ARBA" id="ARBA00023136"/>
    </source>
</evidence>
<dbReference type="InterPro" id="IPR027469">
    <property type="entry name" value="Cation_efflux_TMD_sf"/>
</dbReference>
<dbReference type="InterPro" id="IPR027470">
    <property type="entry name" value="Cation_efflux_CTD"/>
</dbReference>
<evidence type="ECO:0000256" key="1">
    <source>
        <dbReference type="ARBA" id="ARBA00004141"/>
    </source>
</evidence>
<keyword evidence="5" id="KW-0864">Zinc transport</keyword>
<evidence type="ECO:0000256" key="9">
    <source>
        <dbReference type="SAM" id="Phobius"/>
    </source>
</evidence>
<keyword evidence="5" id="KW-0862">Zinc</keyword>
<keyword evidence="6 9" id="KW-1133">Transmembrane helix</keyword>
<name>A0A7C2WPW7_9BACT</name>
<keyword evidence="4 9" id="KW-0812">Transmembrane</keyword>
<organism evidence="12">
    <name type="scientific">Thermorudis sp</name>
    <dbReference type="NCBI Taxonomy" id="1969470"/>
    <lineage>
        <taxon>Bacteria</taxon>
        <taxon>Pseudomonadati</taxon>
        <taxon>Thermomicrobiota</taxon>
        <taxon>Thermomicrobia</taxon>
        <taxon>Thermomicrobia incertae sedis</taxon>
        <taxon>Thermorudis</taxon>
    </lineage>
</organism>
<dbReference type="Pfam" id="PF01545">
    <property type="entry name" value="Cation_efflux"/>
    <property type="match status" value="1"/>
</dbReference>
<dbReference type="InterPro" id="IPR058533">
    <property type="entry name" value="Cation_efflux_TM"/>
</dbReference>